<dbReference type="OrthoDB" id="2272416at2759"/>
<dbReference type="AlphaFoldDB" id="A0A5B6VMB6"/>
<evidence type="ECO:0000313" key="2">
    <source>
        <dbReference type="Proteomes" id="UP000325315"/>
    </source>
</evidence>
<dbReference type="GO" id="GO:0032259">
    <property type="term" value="P:methylation"/>
    <property type="evidence" value="ECO:0007669"/>
    <property type="project" value="UniProtKB-KW"/>
</dbReference>
<sequence>MGDDLARVEYWLENTRGVLDEILCPTVDYFRCTASLLKEEALHWWLTLTTVVSKKWKYVSKRYLDKKKYEFLELKLGNKSVA</sequence>
<proteinExistence type="predicted"/>
<dbReference type="EMBL" id="SMMG02000006">
    <property type="protein sequence ID" value="KAA3470218.1"/>
    <property type="molecule type" value="Genomic_DNA"/>
</dbReference>
<organism evidence="1 2">
    <name type="scientific">Gossypium australe</name>
    <dbReference type="NCBI Taxonomy" id="47621"/>
    <lineage>
        <taxon>Eukaryota</taxon>
        <taxon>Viridiplantae</taxon>
        <taxon>Streptophyta</taxon>
        <taxon>Embryophyta</taxon>
        <taxon>Tracheophyta</taxon>
        <taxon>Spermatophyta</taxon>
        <taxon>Magnoliopsida</taxon>
        <taxon>eudicotyledons</taxon>
        <taxon>Gunneridae</taxon>
        <taxon>Pentapetalae</taxon>
        <taxon>rosids</taxon>
        <taxon>malvids</taxon>
        <taxon>Malvales</taxon>
        <taxon>Malvaceae</taxon>
        <taxon>Malvoideae</taxon>
        <taxon>Gossypium</taxon>
    </lineage>
</organism>
<protein>
    <submittedName>
        <fullName evidence="1">Hexaprenyldihydroxybenzoate methyltransferase, mitochondrial-like protein</fullName>
    </submittedName>
</protein>
<dbReference type="GO" id="GO:0008168">
    <property type="term" value="F:methyltransferase activity"/>
    <property type="evidence" value="ECO:0007669"/>
    <property type="project" value="UniProtKB-KW"/>
</dbReference>
<name>A0A5B6VMB6_9ROSI</name>
<dbReference type="Proteomes" id="UP000325315">
    <property type="component" value="Unassembled WGS sequence"/>
</dbReference>
<reference evidence="2" key="1">
    <citation type="journal article" date="2019" name="Plant Biotechnol. J.">
        <title>Genome sequencing of the Australian wild diploid species Gossypium australe highlights disease resistance and delayed gland morphogenesis.</title>
        <authorList>
            <person name="Cai Y."/>
            <person name="Cai X."/>
            <person name="Wang Q."/>
            <person name="Wang P."/>
            <person name="Zhang Y."/>
            <person name="Cai C."/>
            <person name="Xu Y."/>
            <person name="Wang K."/>
            <person name="Zhou Z."/>
            <person name="Wang C."/>
            <person name="Geng S."/>
            <person name="Li B."/>
            <person name="Dong Q."/>
            <person name="Hou Y."/>
            <person name="Wang H."/>
            <person name="Ai P."/>
            <person name="Liu Z."/>
            <person name="Yi F."/>
            <person name="Sun M."/>
            <person name="An G."/>
            <person name="Cheng J."/>
            <person name="Zhang Y."/>
            <person name="Shi Q."/>
            <person name="Xie Y."/>
            <person name="Shi X."/>
            <person name="Chang Y."/>
            <person name="Huang F."/>
            <person name="Chen Y."/>
            <person name="Hong S."/>
            <person name="Mi L."/>
            <person name="Sun Q."/>
            <person name="Zhang L."/>
            <person name="Zhou B."/>
            <person name="Peng R."/>
            <person name="Zhang X."/>
            <person name="Liu F."/>
        </authorList>
    </citation>
    <scope>NUCLEOTIDE SEQUENCE [LARGE SCALE GENOMIC DNA]</scope>
    <source>
        <strain evidence="2">cv. PA1801</strain>
    </source>
</reference>
<evidence type="ECO:0000313" key="1">
    <source>
        <dbReference type="EMBL" id="KAA3470218.1"/>
    </source>
</evidence>
<gene>
    <name evidence="1" type="ORF">EPI10_015946</name>
</gene>
<keyword evidence="1" id="KW-0808">Transferase</keyword>
<comment type="caution">
    <text evidence="1">The sequence shown here is derived from an EMBL/GenBank/DDBJ whole genome shotgun (WGS) entry which is preliminary data.</text>
</comment>
<keyword evidence="1" id="KW-0489">Methyltransferase</keyword>
<keyword evidence="2" id="KW-1185">Reference proteome</keyword>
<accession>A0A5B6VMB6</accession>